<gene>
    <name evidence="1" type="ORF">GA0061081_102224</name>
</gene>
<keyword evidence="2" id="KW-1185">Reference proteome</keyword>
<dbReference type="Proteomes" id="UP000199670">
    <property type="component" value="Unassembled WGS sequence"/>
</dbReference>
<protein>
    <submittedName>
        <fullName evidence="1">Bacteriophage Lambda NinG protein</fullName>
    </submittedName>
</protein>
<evidence type="ECO:0000313" key="1">
    <source>
        <dbReference type="EMBL" id="SCB89196.1"/>
    </source>
</evidence>
<name>A0A1C4A3U9_9GAMM</name>
<dbReference type="Pfam" id="PF05766">
    <property type="entry name" value="NinG"/>
    <property type="match status" value="1"/>
</dbReference>
<accession>A0A1C4A3U9</accession>
<evidence type="ECO:0000313" key="2">
    <source>
        <dbReference type="Proteomes" id="UP000199670"/>
    </source>
</evidence>
<dbReference type="STRING" id="1798182.GA0061081_102224"/>
<sequence length="194" mass="22611">MANMVGEMNNKHNVKMKKCKACGNKFTPFNSLAQVCSVDCAIQYAKDNKVQERVRRKLTQIAKERIKTRSEHLREAQTAFNAFIRERDKNEPCISCERYHNGQYHAGHYRSVGACPELRFCELNVHKQCSACNNHKSGNIIEYRINLVKKIGAEKVDWLEGHHEQKKYTIEQIKQIKAEYKQKLKELKRVGNKC</sequence>
<organism evidence="1 2">
    <name type="scientific">Gilliamella bombicola</name>
    <dbReference type="NCBI Taxonomy" id="1798182"/>
    <lineage>
        <taxon>Bacteria</taxon>
        <taxon>Pseudomonadati</taxon>
        <taxon>Pseudomonadota</taxon>
        <taxon>Gammaproteobacteria</taxon>
        <taxon>Orbales</taxon>
        <taxon>Orbaceae</taxon>
        <taxon>Gilliamella</taxon>
    </lineage>
</organism>
<proteinExistence type="predicted"/>
<dbReference type="EMBL" id="FMAQ01000002">
    <property type="protein sequence ID" value="SCB89196.1"/>
    <property type="molecule type" value="Genomic_DNA"/>
</dbReference>
<dbReference type="InterPro" id="IPR008713">
    <property type="entry name" value="Phage_lambda_NinG"/>
</dbReference>
<reference evidence="2" key="1">
    <citation type="submission" date="2016-08" db="EMBL/GenBank/DDBJ databases">
        <authorList>
            <person name="Varghese N."/>
            <person name="Submissions Spin"/>
        </authorList>
    </citation>
    <scope>NUCLEOTIDE SEQUENCE [LARGE SCALE GENOMIC DNA]</scope>
    <source>
        <strain evidence="2">R-53248</strain>
    </source>
</reference>
<dbReference type="AlphaFoldDB" id="A0A1C4A3U9"/>